<dbReference type="AlphaFoldDB" id="A0A7C6AAB9"/>
<protein>
    <submittedName>
        <fullName evidence="6">4Fe-4S dicluster domain-containing protein</fullName>
    </submittedName>
</protein>
<dbReference type="EMBL" id="DTLI01000199">
    <property type="protein sequence ID" value="HHS52867.1"/>
    <property type="molecule type" value="Genomic_DNA"/>
</dbReference>
<evidence type="ECO:0000256" key="1">
    <source>
        <dbReference type="ARBA" id="ARBA00022485"/>
    </source>
</evidence>
<dbReference type="SUPFAM" id="SSF54862">
    <property type="entry name" value="4Fe-4S ferredoxins"/>
    <property type="match status" value="1"/>
</dbReference>
<evidence type="ECO:0000256" key="3">
    <source>
        <dbReference type="ARBA" id="ARBA00023004"/>
    </source>
</evidence>
<accession>A0A7C6AAB9</accession>
<organism evidence="6">
    <name type="scientific">candidate division WOR-3 bacterium</name>
    <dbReference type="NCBI Taxonomy" id="2052148"/>
    <lineage>
        <taxon>Bacteria</taxon>
        <taxon>Bacteria division WOR-3</taxon>
    </lineage>
</organism>
<name>A0A7C6AAB9_UNCW3</name>
<comment type="caution">
    <text evidence="6">The sequence shown here is derived from an EMBL/GenBank/DDBJ whole genome shotgun (WGS) entry which is preliminary data.</text>
</comment>
<dbReference type="PROSITE" id="PS00198">
    <property type="entry name" value="4FE4S_FER_1"/>
    <property type="match status" value="1"/>
</dbReference>
<dbReference type="InterPro" id="IPR017900">
    <property type="entry name" value="4Fe4S_Fe_S_CS"/>
</dbReference>
<sequence length="79" mass="8912">MVVTPNGHQIQIIKPFCKSCEICVRFCPEDVLGLGDDLKVSVVNPERCTGCRFCELHCPDLAIFVKTRSKTTEKLKEED</sequence>
<evidence type="ECO:0000259" key="5">
    <source>
        <dbReference type="PROSITE" id="PS51379"/>
    </source>
</evidence>
<evidence type="ECO:0000256" key="2">
    <source>
        <dbReference type="ARBA" id="ARBA00022723"/>
    </source>
</evidence>
<keyword evidence="2" id="KW-0479">Metal-binding</keyword>
<evidence type="ECO:0000256" key="4">
    <source>
        <dbReference type="ARBA" id="ARBA00023014"/>
    </source>
</evidence>
<dbReference type="Pfam" id="PF12838">
    <property type="entry name" value="Fer4_7"/>
    <property type="match status" value="1"/>
</dbReference>
<reference evidence="6" key="1">
    <citation type="journal article" date="2020" name="mSystems">
        <title>Genome- and Community-Level Interaction Insights into Carbon Utilization and Element Cycling Functions of Hydrothermarchaeota in Hydrothermal Sediment.</title>
        <authorList>
            <person name="Zhou Z."/>
            <person name="Liu Y."/>
            <person name="Xu W."/>
            <person name="Pan J."/>
            <person name="Luo Z.H."/>
            <person name="Li M."/>
        </authorList>
    </citation>
    <scope>NUCLEOTIDE SEQUENCE [LARGE SCALE GENOMIC DNA]</scope>
    <source>
        <strain evidence="6">SpSt-876</strain>
    </source>
</reference>
<evidence type="ECO:0000313" key="6">
    <source>
        <dbReference type="EMBL" id="HHS52867.1"/>
    </source>
</evidence>
<gene>
    <name evidence="6" type="ORF">ENW73_08445</name>
</gene>
<feature type="domain" description="4Fe-4S ferredoxin-type" evidence="5">
    <location>
        <begin position="39"/>
        <end position="68"/>
    </location>
</feature>
<keyword evidence="4" id="KW-0411">Iron-sulfur</keyword>
<dbReference type="GO" id="GO:0046872">
    <property type="term" value="F:metal ion binding"/>
    <property type="evidence" value="ECO:0007669"/>
    <property type="project" value="UniProtKB-KW"/>
</dbReference>
<proteinExistence type="predicted"/>
<feature type="domain" description="4Fe-4S ferredoxin-type" evidence="5">
    <location>
        <begin position="8"/>
        <end position="37"/>
    </location>
</feature>
<keyword evidence="1" id="KW-0004">4Fe-4S</keyword>
<dbReference type="InterPro" id="IPR017896">
    <property type="entry name" value="4Fe4S_Fe-S-bd"/>
</dbReference>
<dbReference type="PANTHER" id="PTHR43687">
    <property type="entry name" value="ADENYLYLSULFATE REDUCTASE, BETA SUBUNIT"/>
    <property type="match status" value="1"/>
</dbReference>
<dbReference type="InterPro" id="IPR050572">
    <property type="entry name" value="Fe-S_Ferredoxin"/>
</dbReference>
<dbReference type="PROSITE" id="PS51379">
    <property type="entry name" value="4FE4S_FER_2"/>
    <property type="match status" value="2"/>
</dbReference>
<keyword evidence="3" id="KW-0408">Iron</keyword>
<dbReference type="Gene3D" id="3.30.70.20">
    <property type="match status" value="1"/>
</dbReference>
<dbReference type="PANTHER" id="PTHR43687:SF4">
    <property type="entry name" value="BLR5484 PROTEIN"/>
    <property type="match status" value="1"/>
</dbReference>
<dbReference type="GO" id="GO:0051539">
    <property type="term" value="F:4 iron, 4 sulfur cluster binding"/>
    <property type="evidence" value="ECO:0007669"/>
    <property type="project" value="UniProtKB-KW"/>
</dbReference>